<dbReference type="EMBL" id="BNCD01000017">
    <property type="protein sequence ID" value="GHH85001.1"/>
    <property type="molecule type" value="Genomic_DNA"/>
</dbReference>
<reference evidence="2" key="1">
    <citation type="journal article" date="2014" name="Int. J. Syst. Evol. Microbiol.">
        <title>Complete genome sequence of Corynebacterium casei LMG S-19264T (=DSM 44701T), isolated from a smear-ripened cheese.</title>
        <authorList>
            <consortium name="US DOE Joint Genome Institute (JGI-PGF)"/>
            <person name="Walter F."/>
            <person name="Albersmeier A."/>
            <person name="Kalinowski J."/>
            <person name="Ruckert C."/>
        </authorList>
    </citation>
    <scope>NUCLEOTIDE SEQUENCE</scope>
    <source>
        <strain evidence="2">JCM 5069</strain>
    </source>
</reference>
<feature type="compositionally biased region" description="Low complexity" evidence="1">
    <location>
        <begin position="15"/>
        <end position="34"/>
    </location>
</feature>
<dbReference type="Proteomes" id="UP000603708">
    <property type="component" value="Unassembled WGS sequence"/>
</dbReference>
<feature type="compositionally biased region" description="Basic and acidic residues" evidence="1">
    <location>
        <begin position="79"/>
        <end position="89"/>
    </location>
</feature>
<dbReference type="AlphaFoldDB" id="A0A919L6Y7"/>
<proteinExistence type="predicted"/>
<sequence length="130" mass="13878">MGRPSRALRETNRSTALIAAATGRRAAGTEGAKAVPAAEGRPPDGAWCPRRTGGHPGSRPARWSLPECPARSRNARAPGPHEHTKDGPASRHRPVPGRADARPPAAPRRPADTTARTGTKTIRRRAARRR</sequence>
<keyword evidence="3" id="KW-1185">Reference proteome</keyword>
<comment type="caution">
    <text evidence="2">The sequence shown here is derived from an EMBL/GenBank/DDBJ whole genome shotgun (WGS) entry which is preliminary data.</text>
</comment>
<gene>
    <name evidence="2" type="ORF">GCM10018793_51270</name>
</gene>
<evidence type="ECO:0000313" key="2">
    <source>
        <dbReference type="EMBL" id="GHH85001.1"/>
    </source>
</evidence>
<feature type="region of interest" description="Disordered" evidence="1">
    <location>
        <begin position="1"/>
        <end position="130"/>
    </location>
</feature>
<reference evidence="2" key="2">
    <citation type="submission" date="2020-09" db="EMBL/GenBank/DDBJ databases">
        <authorList>
            <person name="Sun Q."/>
            <person name="Ohkuma M."/>
        </authorList>
    </citation>
    <scope>NUCLEOTIDE SEQUENCE</scope>
    <source>
        <strain evidence="2">JCM 5069</strain>
    </source>
</reference>
<protein>
    <submittedName>
        <fullName evidence="2">Uncharacterized protein</fullName>
    </submittedName>
</protein>
<evidence type="ECO:0000313" key="3">
    <source>
        <dbReference type="Proteomes" id="UP000603708"/>
    </source>
</evidence>
<feature type="compositionally biased region" description="Basic residues" evidence="1">
    <location>
        <begin position="121"/>
        <end position="130"/>
    </location>
</feature>
<accession>A0A919L6Y7</accession>
<name>A0A919L6Y7_9ACTN</name>
<organism evidence="2 3">
    <name type="scientific">Streptomyces sulfonofaciens</name>
    <dbReference type="NCBI Taxonomy" id="68272"/>
    <lineage>
        <taxon>Bacteria</taxon>
        <taxon>Bacillati</taxon>
        <taxon>Actinomycetota</taxon>
        <taxon>Actinomycetes</taxon>
        <taxon>Kitasatosporales</taxon>
        <taxon>Streptomycetaceae</taxon>
        <taxon>Streptomyces</taxon>
    </lineage>
</organism>
<evidence type="ECO:0000256" key="1">
    <source>
        <dbReference type="SAM" id="MobiDB-lite"/>
    </source>
</evidence>